<gene>
    <name evidence="1" type="ORF">F2P47_00990</name>
</gene>
<dbReference type="EMBL" id="WESC01000001">
    <property type="protein sequence ID" value="KAB7742741.1"/>
    <property type="molecule type" value="Genomic_DNA"/>
</dbReference>
<evidence type="ECO:0000313" key="1">
    <source>
        <dbReference type="EMBL" id="KAB7742741.1"/>
    </source>
</evidence>
<accession>A0A6N6VMG7</accession>
<evidence type="ECO:0008006" key="3">
    <source>
        <dbReference type="Google" id="ProtNLM"/>
    </source>
</evidence>
<dbReference type="AlphaFoldDB" id="A0A6N6VMG7"/>
<name>A0A6N6VMG7_9HYPH</name>
<organism evidence="1 2">
    <name type="scientific">Parvibaculum sedimenti</name>
    <dbReference type="NCBI Taxonomy" id="2608632"/>
    <lineage>
        <taxon>Bacteria</taxon>
        <taxon>Pseudomonadati</taxon>
        <taxon>Pseudomonadota</taxon>
        <taxon>Alphaproteobacteria</taxon>
        <taxon>Hyphomicrobiales</taxon>
        <taxon>Parvibaculaceae</taxon>
        <taxon>Parvibaculum</taxon>
    </lineage>
</organism>
<comment type="caution">
    <text evidence="1">The sequence shown here is derived from an EMBL/GenBank/DDBJ whole genome shotgun (WGS) entry which is preliminary data.</text>
</comment>
<reference evidence="1 2" key="1">
    <citation type="submission" date="2019-09" db="EMBL/GenBank/DDBJ databases">
        <title>Parvibaculum sedimenti sp. nov., isolated from sediment.</title>
        <authorList>
            <person name="Wang Y."/>
        </authorList>
    </citation>
    <scope>NUCLEOTIDE SEQUENCE [LARGE SCALE GENOMIC DNA]</scope>
    <source>
        <strain evidence="1 2">HXT-9</strain>
    </source>
</reference>
<proteinExistence type="predicted"/>
<dbReference type="Proteomes" id="UP000468901">
    <property type="component" value="Unassembled WGS sequence"/>
</dbReference>
<protein>
    <recommendedName>
        <fullName evidence="3">Cold-shock protein</fullName>
    </recommendedName>
</protein>
<keyword evidence="2" id="KW-1185">Reference proteome</keyword>
<evidence type="ECO:0000313" key="2">
    <source>
        <dbReference type="Proteomes" id="UP000468901"/>
    </source>
</evidence>
<dbReference type="RefSeq" id="WP_152214294.1">
    <property type="nucleotide sequence ID" value="NZ_JBAQYD010000096.1"/>
</dbReference>
<sequence length="62" mass="7113">MQNHKFKVGETVEFHPGASYLAKTRGHYVVMRLLPSEGNGFQYRVKNVADGHERIVREGQIE</sequence>